<dbReference type="GeneID" id="36621815"/>
<dbReference type="AlphaFoldDB" id="A0A2T4AUJ7"/>
<protein>
    <submittedName>
        <fullName evidence="2">Uncharacterized protein</fullName>
    </submittedName>
</protein>
<feature type="transmembrane region" description="Helical" evidence="1">
    <location>
        <begin position="20"/>
        <end position="42"/>
    </location>
</feature>
<evidence type="ECO:0000256" key="1">
    <source>
        <dbReference type="SAM" id="Phobius"/>
    </source>
</evidence>
<dbReference type="Proteomes" id="UP000241690">
    <property type="component" value="Unassembled WGS sequence"/>
</dbReference>
<dbReference type="EMBL" id="KZ679675">
    <property type="protein sequence ID" value="PTB60742.1"/>
    <property type="molecule type" value="Genomic_DNA"/>
</dbReference>
<organism evidence="2 3">
    <name type="scientific">Trichoderma harzianum CBS 226.95</name>
    <dbReference type="NCBI Taxonomy" id="983964"/>
    <lineage>
        <taxon>Eukaryota</taxon>
        <taxon>Fungi</taxon>
        <taxon>Dikarya</taxon>
        <taxon>Ascomycota</taxon>
        <taxon>Pezizomycotina</taxon>
        <taxon>Sordariomycetes</taxon>
        <taxon>Hypocreomycetidae</taxon>
        <taxon>Hypocreales</taxon>
        <taxon>Hypocreaceae</taxon>
        <taxon>Trichoderma</taxon>
    </lineage>
</organism>
<feature type="transmembrane region" description="Helical" evidence="1">
    <location>
        <begin position="107"/>
        <end position="134"/>
    </location>
</feature>
<evidence type="ECO:0000313" key="3">
    <source>
        <dbReference type="Proteomes" id="UP000241690"/>
    </source>
</evidence>
<evidence type="ECO:0000313" key="2">
    <source>
        <dbReference type="EMBL" id="PTB60742.1"/>
    </source>
</evidence>
<gene>
    <name evidence="2" type="ORF">M431DRAFT_195352</name>
</gene>
<keyword evidence="1" id="KW-0812">Transmembrane</keyword>
<keyword evidence="1" id="KW-0472">Membrane</keyword>
<name>A0A2T4AUJ7_TRIHA</name>
<dbReference type="RefSeq" id="XP_024780419.1">
    <property type="nucleotide sequence ID" value="XM_024913254.1"/>
</dbReference>
<proteinExistence type="predicted"/>
<keyword evidence="3" id="KW-1185">Reference proteome</keyword>
<reference evidence="2 3" key="1">
    <citation type="submission" date="2016-07" db="EMBL/GenBank/DDBJ databases">
        <title>Multiple horizontal gene transfer events from other fungi enriched the ability of initially mycotrophic Trichoderma (Ascomycota) to feed on dead plant biomass.</title>
        <authorList>
            <consortium name="DOE Joint Genome Institute"/>
            <person name="Aerts A."/>
            <person name="Atanasova L."/>
            <person name="Chenthamara K."/>
            <person name="Zhang J."/>
            <person name="Grujic M."/>
            <person name="Henrissat B."/>
            <person name="Kuo A."/>
            <person name="Salamov A."/>
            <person name="Lipzen A."/>
            <person name="Labutti K."/>
            <person name="Barry K."/>
            <person name="Miao Y."/>
            <person name="Rahimi M.J."/>
            <person name="Shen Q."/>
            <person name="Grigoriev I.V."/>
            <person name="Kubicek C.P."/>
            <person name="Druzhinina I.S."/>
        </authorList>
    </citation>
    <scope>NUCLEOTIDE SEQUENCE [LARGE SCALE GENOMIC DNA]</scope>
    <source>
        <strain evidence="2 3">CBS 226.95</strain>
    </source>
</reference>
<sequence>MPSDAWKEASWPVASARDLIFFLAFLFFFFLFLPSFSFHFFFSRLFGLPFAPFFRLFPIIHQSHHNHHNHHNLLRLCVSLFCRLPTHPGSFSPLEKVLTHLSFSTDIIIAIIILSPLHHLPLANFFFGWALCLYRRHQILAPAIALSD</sequence>
<accession>A0A2T4AUJ7</accession>
<keyword evidence="1" id="KW-1133">Transmembrane helix</keyword>